<dbReference type="InterPro" id="IPR036366">
    <property type="entry name" value="PGBDSf"/>
</dbReference>
<dbReference type="InterPro" id="IPR005490">
    <property type="entry name" value="LD_TPept_cat_dom"/>
</dbReference>
<reference evidence="10" key="1">
    <citation type="submission" date="2020-11" db="EMBL/GenBank/DDBJ databases">
        <title>Bacterial whole genome sequence for Panacibacter sp. DH6.</title>
        <authorList>
            <person name="Le V."/>
            <person name="Ko S."/>
            <person name="Ahn C.-Y."/>
            <person name="Oh H.-M."/>
        </authorList>
    </citation>
    <scope>NUCLEOTIDE SEQUENCE</scope>
    <source>
        <strain evidence="10">DH6</strain>
    </source>
</reference>
<dbReference type="AlphaFoldDB" id="A0A931GXX8"/>
<feature type="signal peptide" evidence="8">
    <location>
        <begin position="1"/>
        <end position="26"/>
    </location>
</feature>
<protein>
    <submittedName>
        <fullName evidence="10">L,D-transpeptidase family protein</fullName>
    </submittedName>
</protein>
<dbReference type="InterPro" id="IPR038063">
    <property type="entry name" value="Transpep_catalytic_dom"/>
</dbReference>
<keyword evidence="4 7" id="KW-0133">Cell shape</keyword>
<evidence type="ECO:0000313" key="10">
    <source>
        <dbReference type="EMBL" id="MBG9376859.1"/>
    </source>
</evidence>
<name>A0A931GXX8_9BACT</name>
<evidence type="ECO:0000256" key="1">
    <source>
        <dbReference type="ARBA" id="ARBA00004752"/>
    </source>
</evidence>
<dbReference type="InterPro" id="IPR052905">
    <property type="entry name" value="LD-transpeptidase_YkuD-like"/>
</dbReference>
<comment type="similarity">
    <text evidence="2">Belongs to the YkuD family.</text>
</comment>
<dbReference type="GO" id="GO:0071555">
    <property type="term" value="P:cell wall organization"/>
    <property type="evidence" value="ECO:0007669"/>
    <property type="project" value="UniProtKB-UniRule"/>
</dbReference>
<keyword evidence="8" id="KW-0732">Signal</keyword>
<feature type="active site" description="Nucleophile" evidence="7">
    <location>
        <position position="459"/>
    </location>
</feature>
<dbReference type="GO" id="GO:0009252">
    <property type="term" value="P:peptidoglycan biosynthetic process"/>
    <property type="evidence" value="ECO:0007669"/>
    <property type="project" value="UniProtKB-KW"/>
</dbReference>
<dbReference type="PROSITE" id="PS51257">
    <property type="entry name" value="PROKAR_LIPOPROTEIN"/>
    <property type="match status" value="1"/>
</dbReference>
<evidence type="ECO:0000256" key="3">
    <source>
        <dbReference type="ARBA" id="ARBA00022679"/>
    </source>
</evidence>
<comment type="caution">
    <text evidence="10">The sequence shown here is derived from an EMBL/GenBank/DDBJ whole genome shotgun (WGS) entry which is preliminary data.</text>
</comment>
<evidence type="ECO:0000256" key="4">
    <source>
        <dbReference type="ARBA" id="ARBA00022960"/>
    </source>
</evidence>
<evidence type="ECO:0000313" key="11">
    <source>
        <dbReference type="Proteomes" id="UP000628448"/>
    </source>
</evidence>
<feature type="domain" description="L,D-TPase catalytic" evidence="9">
    <location>
        <begin position="330"/>
        <end position="485"/>
    </location>
</feature>
<sequence length="540" mass="61427">MKCSIKHLTPALIAAFFLAFLGACNSGNSTEHTNKRDTVPALTEKDITIPGNFSSQKTLKFKSSLVDSFLVKFPLLKVYKKDIDTFYNKRNFAFAWYDNNGLIEQAGNLYNRMQNINEDGLNDSIPYKQAFTELMKNNALDSLSTANEYTELMLTAQYFIYARNVWSGLDEKQMKELDWFLPRKKVSYEQLLDSLISGKKILDTAPVYRQYALLKQQLKKYRDIEKSGGLPSIKADQKTYKTGDSSATVAAIRKLLFMTGDMAADNGNALFDSTLETGVKNFQQRYGEKQDGVIGPAVLKQMQTPAGAIIEQIIVNMERSRWVPVESQTNYIVVNIPDYKLYVYENDTVAWSMNVVVGQPAHKTVVFNGNIKYIVFSPYWNVPSGILKKEVLPGIKRNPSYLAKHNMEWNNGAVRQRPGPSNSLGLVKFLFPNSYDIYLHDTPSKSLFGENDRAFSHGCIRLSQPQKMAEYLLRHDSSWTQQKIVSAMNSGKEQYVTLKETVPVFIAYFTSWVDKDGKLNIRKDVYGRDKRLAEMLLAKK</sequence>
<dbReference type="SUPFAM" id="SSF141523">
    <property type="entry name" value="L,D-transpeptidase catalytic domain-like"/>
    <property type="match status" value="1"/>
</dbReference>
<dbReference type="InterPro" id="IPR036365">
    <property type="entry name" value="PGBD-like_sf"/>
</dbReference>
<comment type="pathway">
    <text evidence="1 7">Cell wall biogenesis; peptidoglycan biosynthesis.</text>
</comment>
<proteinExistence type="inferred from homology"/>
<dbReference type="Pfam" id="PF01471">
    <property type="entry name" value="PG_binding_1"/>
    <property type="match status" value="1"/>
</dbReference>
<dbReference type="Pfam" id="PF20142">
    <property type="entry name" value="Scaffold"/>
    <property type="match status" value="1"/>
</dbReference>
<evidence type="ECO:0000256" key="2">
    <source>
        <dbReference type="ARBA" id="ARBA00005992"/>
    </source>
</evidence>
<dbReference type="Pfam" id="PF03734">
    <property type="entry name" value="YkuD"/>
    <property type="match status" value="1"/>
</dbReference>
<dbReference type="RefSeq" id="WP_196990853.1">
    <property type="nucleotide sequence ID" value="NZ_JADWYR010000001.1"/>
</dbReference>
<dbReference type="Gene3D" id="2.40.440.10">
    <property type="entry name" value="L,D-transpeptidase catalytic domain-like"/>
    <property type="match status" value="1"/>
</dbReference>
<accession>A0A931GXX8</accession>
<feature type="chain" id="PRO_5037987595" evidence="8">
    <location>
        <begin position="27"/>
        <end position="540"/>
    </location>
</feature>
<dbReference type="InterPro" id="IPR045380">
    <property type="entry name" value="LD_TPept_scaffold_dom"/>
</dbReference>
<dbReference type="PANTHER" id="PTHR41533">
    <property type="entry name" value="L,D-TRANSPEPTIDASE HI_1667-RELATED"/>
    <property type="match status" value="1"/>
</dbReference>
<keyword evidence="6 7" id="KW-0961">Cell wall biogenesis/degradation</keyword>
<dbReference type="EMBL" id="JADWYR010000001">
    <property type="protein sequence ID" value="MBG9376859.1"/>
    <property type="molecule type" value="Genomic_DNA"/>
</dbReference>
<dbReference type="Proteomes" id="UP000628448">
    <property type="component" value="Unassembled WGS sequence"/>
</dbReference>
<feature type="active site" description="Proton donor/acceptor" evidence="7">
    <location>
        <position position="440"/>
    </location>
</feature>
<dbReference type="CDD" id="cd16913">
    <property type="entry name" value="YkuD_like"/>
    <property type="match status" value="1"/>
</dbReference>
<dbReference type="InterPro" id="IPR002477">
    <property type="entry name" value="Peptidoglycan-bd-like"/>
</dbReference>
<evidence type="ECO:0000256" key="6">
    <source>
        <dbReference type="ARBA" id="ARBA00023316"/>
    </source>
</evidence>
<evidence type="ECO:0000259" key="9">
    <source>
        <dbReference type="PROSITE" id="PS52029"/>
    </source>
</evidence>
<evidence type="ECO:0000256" key="8">
    <source>
        <dbReference type="SAM" id="SignalP"/>
    </source>
</evidence>
<dbReference type="GO" id="GO:0008360">
    <property type="term" value="P:regulation of cell shape"/>
    <property type="evidence" value="ECO:0007669"/>
    <property type="project" value="UniProtKB-UniRule"/>
</dbReference>
<keyword evidence="11" id="KW-1185">Reference proteome</keyword>
<dbReference type="Gene3D" id="1.10.101.10">
    <property type="entry name" value="PGBD-like superfamily/PGBD"/>
    <property type="match status" value="1"/>
</dbReference>
<organism evidence="10 11">
    <name type="scientific">Panacibacter microcysteis</name>
    <dbReference type="NCBI Taxonomy" id="2793269"/>
    <lineage>
        <taxon>Bacteria</taxon>
        <taxon>Pseudomonadati</taxon>
        <taxon>Bacteroidota</taxon>
        <taxon>Chitinophagia</taxon>
        <taxon>Chitinophagales</taxon>
        <taxon>Chitinophagaceae</taxon>
        <taxon>Panacibacter</taxon>
    </lineage>
</organism>
<gene>
    <name evidence="10" type="ORF">I5907_11470</name>
</gene>
<dbReference type="GO" id="GO:0016740">
    <property type="term" value="F:transferase activity"/>
    <property type="evidence" value="ECO:0007669"/>
    <property type="project" value="UniProtKB-KW"/>
</dbReference>
<evidence type="ECO:0000256" key="5">
    <source>
        <dbReference type="ARBA" id="ARBA00022984"/>
    </source>
</evidence>
<keyword evidence="5 7" id="KW-0573">Peptidoglycan synthesis</keyword>
<dbReference type="GO" id="GO:0004180">
    <property type="term" value="F:carboxypeptidase activity"/>
    <property type="evidence" value="ECO:0007669"/>
    <property type="project" value="UniProtKB-ARBA"/>
</dbReference>
<keyword evidence="3" id="KW-0808">Transferase</keyword>
<dbReference type="PANTHER" id="PTHR41533:SF2">
    <property type="entry name" value="BLR7131 PROTEIN"/>
    <property type="match status" value="1"/>
</dbReference>
<evidence type="ECO:0000256" key="7">
    <source>
        <dbReference type="PROSITE-ProRule" id="PRU01373"/>
    </source>
</evidence>
<dbReference type="SUPFAM" id="SSF47090">
    <property type="entry name" value="PGBD-like"/>
    <property type="match status" value="1"/>
</dbReference>
<dbReference type="PROSITE" id="PS52029">
    <property type="entry name" value="LD_TPASE"/>
    <property type="match status" value="1"/>
</dbReference>